<feature type="domain" description="OmpR/PhoB-type" evidence="3">
    <location>
        <begin position="51"/>
        <end position="161"/>
    </location>
</feature>
<dbReference type="GO" id="GO:0000160">
    <property type="term" value="P:phosphorelay signal transduction system"/>
    <property type="evidence" value="ECO:0007669"/>
    <property type="project" value="InterPro"/>
</dbReference>
<dbReference type="InterPro" id="IPR001867">
    <property type="entry name" value="OmpR/PhoB-type_DNA-bd"/>
</dbReference>
<dbReference type="GO" id="GO:0003677">
    <property type="term" value="F:DNA binding"/>
    <property type="evidence" value="ECO:0007669"/>
    <property type="project" value="UniProtKB-UniRule"/>
</dbReference>
<sequence>MGKIEEVIYENYKKAITEGDYDQAKRAVELGKVLKEKIDTEQFVDYDSLKVPITQIIGKHFNPFPYKYHEIQGVVELTTVVITLTEQENKLFGLFSRNETKGKSIKVVTKQLIAQHMWGKEFVANSLIRINIWRLRKKIEPDITYPQLLISLPERGYIFLGNKVDYF</sequence>
<dbReference type="Proteomes" id="UP000178870">
    <property type="component" value="Unassembled WGS sequence"/>
</dbReference>
<dbReference type="EMBL" id="MGGP01000005">
    <property type="protein sequence ID" value="OGM33229.1"/>
    <property type="molecule type" value="Genomic_DNA"/>
</dbReference>
<dbReference type="Gene3D" id="1.10.10.10">
    <property type="entry name" value="Winged helix-like DNA-binding domain superfamily/Winged helix DNA-binding domain"/>
    <property type="match status" value="1"/>
</dbReference>
<dbReference type="InterPro" id="IPR036388">
    <property type="entry name" value="WH-like_DNA-bd_sf"/>
</dbReference>
<dbReference type="InterPro" id="IPR016032">
    <property type="entry name" value="Sig_transdc_resp-reg_C-effctor"/>
</dbReference>
<comment type="caution">
    <text evidence="4">The sequence shown here is derived from an EMBL/GenBank/DDBJ whole genome shotgun (WGS) entry which is preliminary data.</text>
</comment>
<name>A0A1F7Z2C8_9BACT</name>
<dbReference type="SMART" id="SM00862">
    <property type="entry name" value="Trans_reg_C"/>
    <property type="match status" value="1"/>
</dbReference>
<evidence type="ECO:0000313" key="5">
    <source>
        <dbReference type="Proteomes" id="UP000178870"/>
    </source>
</evidence>
<dbReference type="GO" id="GO:0006355">
    <property type="term" value="P:regulation of DNA-templated transcription"/>
    <property type="evidence" value="ECO:0007669"/>
    <property type="project" value="InterPro"/>
</dbReference>
<keyword evidence="1 2" id="KW-0238">DNA-binding</keyword>
<dbReference type="AlphaFoldDB" id="A0A1F7Z2C8"/>
<feature type="DNA-binding region" description="OmpR/PhoB-type" evidence="2">
    <location>
        <begin position="51"/>
        <end position="161"/>
    </location>
</feature>
<evidence type="ECO:0000259" key="3">
    <source>
        <dbReference type="PROSITE" id="PS51755"/>
    </source>
</evidence>
<protein>
    <recommendedName>
        <fullName evidence="3">OmpR/PhoB-type domain-containing protein</fullName>
    </recommendedName>
</protein>
<organism evidence="4 5">
    <name type="scientific">Candidatus Woesebacteria bacterium RIFCSPHIGHO2_01_FULL_44_21</name>
    <dbReference type="NCBI Taxonomy" id="1802503"/>
    <lineage>
        <taxon>Bacteria</taxon>
        <taxon>Candidatus Woeseibacteriota</taxon>
    </lineage>
</organism>
<proteinExistence type="predicted"/>
<reference evidence="4 5" key="1">
    <citation type="journal article" date="2016" name="Nat. Commun.">
        <title>Thousands of microbial genomes shed light on interconnected biogeochemical processes in an aquifer system.</title>
        <authorList>
            <person name="Anantharaman K."/>
            <person name="Brown C.T."/>
            <person name="Hug L.A."/>
            <person name="Sharon I."/>
            <person name="Castelle C.J."/>
            <person name="Probst A.J."/>
            <person name="Thomas B.C."/>
            <person name="Singh A."/>
            <person name="Wilkins M.J."/>
            <person name="Karaoz U."/>
            <person name="Brodie E.L."/>
            <person name="Williams K.H."/>
            <person name="Hubbard S.S."/>
            <person name="Banfield J.F."/>
        </authorList>
    </citation>
    <scope>NUCLEOTIDE SEQUENCE [LARGE SCALE GENOMIC DNA]</scope>
</reference>
<evidence type="ECO:0000256" key="1">
    <source>
        <dbReference type="ARBA" id="ARBA00023125"/>
    </source>
</evidence>
<dbReference type="PROSITE" id="PS51755">
    <property type="entry name" value="OMPR_PHOB"/>
    <property type="match status" value="1"/>
</dbReference>
<gene>
    <name evidence="4" type="ORF">A2803_00035</name>
</gene>
<evidence type="ECO:0000256" key="2">
    <source>
        <dbReference type="PROSITE-ProRule" id="PRU01091"/>
    </source>
</evidence>
<accession>A0A1F7Z2C8</accession>
<evidence type="ECO:0000313" key="4">
    <source>
        <dbReference type="EMBL" id="OGM33229.1"/>
    </source>
</evidence>
<dbReference type="SUPFAM" id="SSF46894">
    <property type="entry name" value="C-terminal effector domain of the bipartite response regulators"/>
    <property type="match status" value="1"/>
</dbReference>
<dbReference type="Pfam" id="PF00486">
    <property type="entry name" value="Trans_reg_C"/>
    <property type="match status" value="1"/>
</dbReference>